<dbReference type="InterPro" id="IPR016177">
    <property type="entry name" value="DNA-bd_dom_sf"/>
</dbReference>
<feature type="compositionally biased region" description="Low complexity" evidence="6">
    <location>
        <begin position="228"/>
        <end position="238"/>
    </location>
</feature>
<evidence type="ECO:0000256" key="6">
    <source>
        <dbReference type="SAM" id="MobiDB-lite"/>
    </source>
</evidence>
<dbReference type="PRINTS" id="PR00367">
    <property type="entry name" value="ETHRSPELEMNT"/>
</dbReference>
<dbReference type="AlphaFoldDB" id="A0A835UKI7"/>
<dbReference type="InterPro" id="IPR044808">
    <property type="entry name" value="ERF_plant"/>
</dbReference>
<comment type="subcellular location">
    <subcellularLocation>
        <location evidence="1">Nucleus</location>
    </subcellularLocation>
</comment>
<keyword evidence="4" id="KW-0804">Transcription</keyword>
<feature type="region of interest" description="Disordered" evidence="6">
    <location>
        <begin position="224"/>
        <end position="248"/>
    </location>
</feature>
<dbReference type="EMBL" id="JADCNM010000011">
    <property type="protein sequence ID" value="KAG0462761.1"/>
    <property type="molecule type" value="Genomic_DNA"/>
</dbReference>
<dbReference type="FunFam" id="3.30.730.10:FF:000001">
    <property type="entry name" value="Ethylene-responsive transcription factor 2"/>
    <property type="match status" value="1"/>
</dbReference>
<name>A0A835UKI7_VANPL</name>
<dbReference type="GO" id="GO:0009873">
    <property type="term" value="P:ethylene-activated signaling pathway"/>
    <property type="evidence" value="ECO:0007669"/>
    <property type="project" value="InterPro"/>
</dbReference>
<evidence type="ECO:0000256" key="3">
    <source>
        <dbReference type="ARBA" id="ARBA00023125"/>
    </source>
</evidence>
<dbReference type="PANTHER" id="PTHR31190:SF167">
    <property type="entry name" value="ETHYLENE-RESPONSIVE TRANSCRIPTION FACTOR ERF112"/>
    <property type="match status" value="1"/>
</dbReference>
<dbReference type="SMART" id="SM00380">
    <property type="entry name" value="AP2"/>
    <property type="match status" value="1"/>
</dbReference>
<sequence>MEDQENEAHENYTRHQYNSSRADYDTSAMVSALAHVIGGGAFPAGEQQTPAATSLPCLLGAGLPEEEQGRERRKHYRGVRQRPWGKWAAEIRDPKKAARVWLGTFDTAEGAAIAYDEAALRFKGAKAKLNFPERLQGRTGLGLGFGANRPVVPPVRPAGQLGPVPLSAFYPDLVQYAQLLRGGSGEEPPIHGAGYVGEGSSTISFGASPRGTPTMTTEVMLRFGSPGSNCSEASSSWSAGDQTGAGEP</sequence>
<dbReference type="Gene3D" id="3.30.730.10">
    <property type="entry name" value="AP2/ERF domain"/>
    <property type="match status" value="1"/>
</dbReference>
<dbReference type="SUPFAM" id="SSF54171">
    <property type="entry name" value="DNA-binding domain"/>
    <property type="match status" value="1"/>
</dbReference>
<evidence type="ECO:0000313" key="9">
    <source>
        <dbReference type="Proteomes" id="UP000639772"/>
    </source>
</evidence>
<gene>
    <name evidence="8" type="ORF">HPP92_021237</name>
</gene>
<evidence type="ECO:0000256" key="5">
    <source>
        <dbReference type="ARBA" id="ARBA00023242"/>
    </source>
</evidence>
<evidence type="ECO:0000313" key="8">
    <source>
        <dbReference type="EMBL" id="KAG0462761.1"/>
    </source>
</evidence>
<evidence type="ECO:0000256" key="1">
    <source>
        <dbReference type="ARBA" id="ARBA00004123"/>
    </source>
</evidence>
<accession>A0A835UKI7</accession>
<dbReference type="PROSITE" id="PS51032">
    <property type="entry name" value="AP2_ERF"/>
    <property type="match status" value="1"/>
</dbReference>
<dbReference type="InterPro" id="IPR036955">
    <property type="entry name" value="AP2/ERF_dom_sf"/>
</dbReference>
<protein>
    <recommendedName>
        <fullName evidence="7">AP2/ERF domain-containing protein</fullName>
    </recommendedName>
</protein>
<dbReference type="CDD" id="cd00018">
    <property type="entry name" value="AP2"/>
    <property type="match status" value="1"/>
</dbReference>
<feature type="domain" description="AP2/ERF" evidence="7">
    <location>
        <begin position="75"/>
        <end position="132"/>
    </location>
</feature>
<dbReference type="InterPro" id="IPR001471">
    <property type="entry name" value="AP2/ERF_dom"/>
</dbReference>
<dbReference type="GO" id="GO:0003700">
    <property type="term" value="F:DNA-binding transcription factor activity"/>
    <property type="evidence" value="ECO:0007669"/>
    <property type="project" value="InterPro"/>
</dbReference>
<dbReference type="Pfam" id="PF00847">
    <property type="entry name" value="AP2"/>
    <property type="match status" value="1"/>
</dbReference>
<keyword evidence="5" id="KW-0539">Nucleus</keyword>
<dbReference type="Proteomes" id="UP000639772">
    <property type="component" value="Chromosome 11"/>
</dbReference>
<dbReference type="OrthoDB" id="1925932at2759"/>
<evidence type="ECO:0000256" key="4">
    <source>
        <dbReference type="ARBA" id="ARBA00023163"/>
    </source>
</evidence>
<dbReference type="GO" id="GO:0005634">
    <property type="term" value="C:nucleus"/>
    <property type="evidence" value="ECO:0007669"/>
    <property type="project" value="UniProtKB-SubCell"/>
</dbReference>
<dbReference type="PANTHER" id="PTHR31190">
    <property type="entry name" value="DNA-BINDING DOMAIN"/>
    <property type="match status" value="1"/>
</dbReference>
<reference evidence="8 9" key="1">
    <citation type="journal article" date="2020" name="Nat. Food">
        <title>A phased Vanilla planifolia genome enables genetic improvement of flavour and production.</title>
        <authorList>
            <person name="Hasing T."/>
            <person name="Tang H."/>
            <person name="Brym M."/>
            <person name="Khazi F."/>
            <person name="Huang T."/>
            <person name="Chambers A.H."/>
        </authorList>
    </citation>
    <scope>NUCLEOTIDE SEQUENCE [LARGE SCALE GENOMIC DNA]</scope>
    <source>
        <tissue evidence="8">Leaf</tissue>
    </source>
</reference>
<keyword evidence="3" id="KW-0238">DNA-binding</keyword>
<keyword evidence="2" id="KW-0805">Transcription regulation</keyword>
<dbReference type="GO" id="GO:0003677">
    <property type="term" value="F:DNA binding"/>
    <property type="evidence" value="ECO:0007669"/>
    <property type="project" value="UniProtKB-KW"/>
</dbReference>
<evidence type="ECO:0000259" key="7">
    <source>
        <dbReference type="PROSITE" id="PS51032"/>
    </source>
</evidence>
<comment type="caution">
    <text evidence="8">The sequence shown here is derived from an EMBL/GenBank/DDBJ whole genome shotgun (WGS) entry which is preliminary data.</text>
</comment>
<evidence type="ECO:0000256" key="2">
    <source>
        <dbReference type="ARBA" id="ARBA00023015"/>
    </source>
</evidence>
<organism evidence="8 9">
    <name type="scientific">Vanilla planifolia</name>
    <name type="common">Vanilla</name>
    <dbReference type="NCBI Taxonomy" id="51239"/>
    <lineage>
        <taxon>Eukaryota</taxon>
        <taxon>Viridiplantae</taxon>
        <taxon>Streptophyta</taxon>
        <taxon>Embryophyta</taxon>
        <taxon>Tracheophyta</taxon>
        <taxon>Spermatophyta</taxon>
        <taxon>Magnoliopsida</taxon>
        <taxon>Liliopsida</taxon>
        <taxon>Asparagales</taxon>
        <taxon>Orchidaceae</taxon>
        <taxon>Vanilloideae</taxon>
        <taxon>Vanilleae</taxon>
        <taxon>Vanilla</taxon>
    </lineage>
</organism>
<proteinExistence type="predicted"/>